<dbReference type="EMBL" id="QVLV01000010">
    <property type="protein sequence ID" value="RGE58762.1"/>
    <property type="molecule type" value="Genomic_DNA"/>
</dbReference>
<keyword evidence="3" id="KW-1185">Reference proteome</keyword>
<evidence type="ECO:0000313" key="1">
    <source>
        <dbReference type="EMBL" id="RGE58762.1"/>
    </source>
</evidence>
<evidence type="ECO:0000313" key="3">
    <source>
        <dbReference type="Proteomes" id="UP000260812"/>
    </source>
</evidence>
<dbReference type="Proteomes" id="UP000260812">
    <property type="component" value="Unassembled WGS sequence"/>
</dbReference>
<proteinExistence type="predicted"/>
<sequence length="66" mass="7970">MELKIRRITPQDYGNIRMLDSRSVRHDEEDETVDEPDWAIFAKELQYNGFEETDKVLSFQKYGFMH</sequence>
<dbReference type="EMBL" id="QVLU01000019">
    <property type="protein sequence ID" value="RGE68672.1"/>
    <property type="molecule type" value="Genomic_DNA"/>
</dbReference>
<name>A0A3E3INR9_9FIRM</name>
<protein>
    <submittedName>
        <fullName evidence="2">Uncharacterized protein</fullName>
    </submittedName>
</protein>
<accession>A0A3E3INR9</accession>
<dbReference type="AlphaFoldDB" id="A0A3E3INR9"/>
<dbReference type="Proteomes" id="UP000261166">
    <property type="component" value="Unassembled WGS sequence"/>
</dbReference>
<evidence type="ECO:0000313" key="4">
    <source>
        <dbReference type="Proteomes" id="UP000261166"/>
    </source>
</evidence>
<gene>
    <name evidence="2" type="ORF">DWY69_19635</name>
    <name evidence="1" type="ORF">DXC51_15210</name>
</gene>
<organism evidence="2 4">
    <name type="scientific">Eisenbergiella massiliensis</name>
    <dbReference type="NCBI Taxonomy" id="1720294"/>
    <lineage>
        <taxon>Bacteria</taxon>
        <taxon>Bacillati</taxon>
        <taxon>Bacillota</taxon>
        <taxon>Clostridia</taxon>
        <taxon>Lachnospirales</taxon>
        <taxon>Lachnospiraceae</taxon>
        <taxon>Eisenbergiella</taxon>
    </lineage>
</organism>
<evidence type="ECO:0000313" key="2">
    <source>
        <dbReference type="EMBL" id="RGE68672.1"/>
    </source>
</evidence>
<dbReference type="RefSeq" id="WP_025490359.1">
    <property type="nucleotide sequence ID" value="NZ_CALBAU010000391.1"/>
</dbReference>
<comment type="caution">
    <text evidence="2">The sequence shown here is derived from an EMBL/GenBank/DDBJ whole genome shotgun (WGS) entry which is preliminary data.</text>
</comment>
<reference evidence="2 4" key="1">
    <citation type="submission" date="2018-08" db="EMBL/GenBank/DDBJ databases">
        <title>A genome reference for cultivated species of the human gut microbiota.</title>
        <authorList>
            <person name="Zou Y."/>
            <person name="Xue W."/>
            <person name="Luo G."/>
        </authorList>
    </citation>
    <scope>NUCLEOTIDE SEQUENCE [LARGE SCALE GENOMIC DNA]</scope>
    <source>
        <strain evidence="2 4">AF26-4BH</strain>
        <strain evidence="1">TF05-5AC</strain>
    </source>
</reference>
<dbReference type="GeneID" id="97988175"/>